<dbReference type="EMBL" id="AAVT01000005">
    <property type="protein sequence ID" value="EAW30937.1"/>
    <property type="molecule type" value="Genomic_DNA"/>
</dbReference>
<dbReference type="Pfam" id="PF11280">
    <property type="entry name" value="DUF3081"/>
    <property type="match status" value="1"/>
</dbReference>
<proteinExistence type="predicted"/>
<protein>
    <recommendedName>
        <fullName evidence="3">DUF3081 domain-containing protein</fullName>
    </recommendedName>
</protein>
<dbReference type="Proteomes" id="UP000004931">
    <property type="component" value="Unassembled WGS sequence"/>
</dbReference>
<sequence>MDKKFDVAQALRVITKIIDQGEKKDGEYYLHGLYASEGFDGYRVNLRDDIVKLDVDFHNTYNLDFSDHKALELFLSKMHDVDARPSGAGT</sequence>
<dbReference type="OrthoDB" id="5818611at2"/>
<reference evidence="1 2" key="1">
    <citation type="journal article" date="2010" name="J. Bacteriol.">
        <title>Genome sequence of the oligotrophic marine Gammaproteobacterium HTCC2143, isolated from the Oregon Coast.</title>
        <authorList>
            <person name="Oh H.M."/>
            <person name="Kang I."/>
            <person name="Ferriera S."/>
            <person name="Giovannoni S.J."/>
            <person name="Cho J.C."/>
        </authorList>
    </citation>
    <scope>NUCLEOTIDE SEQUENCE [LARGE SCALE GENOMIC DNA]</scope>
    <source>
        <strain evidence="1 2">HTCC2143</strain>
    </source>
</reference>
<comment type="caution">
    <text evidence="1">The sequence shown here is derived from an EMBL/GenBank/DDBJ whole genome shotgun (WGS) entry which is preliminary data.</text>
</comment>
<name>A0YDQ3_9GAMM</name>
<evidence type="ECO:0008006" key="3">
    <source>
        <dbReference type="Google" id="ProtNLM"/>
    </source>
</evidence>
<organism evidence="1 2">
    <name type="scientific">marine gamma proteobacterium HTCC2143</name>
    <dbReference type="NCBI Taxonomy" id="247633"/>
    <lineage>
        <taxon>Bacteria</taxon>
        <taxon>Pseudomonadati</taxon>
        <taxon>Pseudomonadota</taxon>
        <taxon>Gammaproteobacteria</taxon>
        <taxon>Cellvibrionales</taxon>
        <taxon>Spongiibacteraceae</taxon>
        <taxon>BD1-7 clade</taxon>
    </lineage>
</organism>
<evidence type="ECO:0000313" key="1">
    <source>
        <dbReference type="EMBL" id="EAW30937.1"/>
    </source>
</evidence>
<keyword evidence="2" id="KW-1185">Reference proteome</keyword>
<dbReference type="AlphaFoldDB" id="A0YDQ3"/>
<evidence type="ECO:0000313" key="2">
    <source>
        <dbReference type="Proteomes" id="UP000004931"/>
    </source>
</evidence>
<dbReference type="InterPro" id="IPR021432">
    <property type="entry name" value="DUF3081"/>
</dbReference>
<accession>A0YDQ3</accession>
<gene>
    <name evidence="1" type="ORF">GP2143_10082</name>
</gene>